<dbReference type="NCBIfam" id="NF033819">
    <property type="entry name" value="IS66_TnpB"/>
    <property type="match status" value="1"/>
</dbReference>
<comment type="caution">
    <text evidence="1">The sequence shown here is derived from an EMBL/GenBank/DDBJ whole genome shotgun (WGS) entry which is preliminary data.</text>
</comment>
<proteinExistence type="predicted"/>
<dbReference type="AlphaFoldDB" id="A0A6A7RVE6"/>
<organism evidence="1 2">
    <name type="scientific">Candidatus Accumulibacter phosphatis</name>
    <dbReference type="NCBI Taxonomy" id="327160"/>
    <lineage>
        <taxon>Bacteria</taxon>
        <taxon>Pseudomonadati</taxon>
        <taxon>Pseudomonadota</taxon>
        <taxon>Betaproteobacteria</taxon>
        <taxon>Candidatus Accumulibacter</taxon>
    </lineage>
</organism>
<evidence type="ECO:0008006" key="3">
    <source>
        <dbReference type="Google" id="ProtNLM"/>
    </source>
</evidence>
<dbReference type="Proteomes" id="UP000342300">
    <property type="component" value="Unassembled WGS sequence"/>
</dbReference>
<accession>A0A6A7RVE6</accession>
<dbReference type="Pfam" id="PF05717">
    <property type="entry name" value="TnpB_IS66"/>
    <property type="match status" value="1"/>
</dbReference>
<feature type="non-terminal residue" evidence="1">
    <location>
        <position position="1"/>
    </location>
</feature>
<dbReference type="EMBL" id="PDHS01000332">
    <property type="protein sequence ID" value="MQM31534.1"/>
    <property type="molecule type" value="Genomic_DNA"/>
</dbReference>
<reference evidence="1 2" key="1">
    <citation type="submission" date="2017-09" db="EMBL/GenBank/DDBJ databases">
        <title>Metagenomic Analysis Reveals Denitrifying Candidatus Accumulibacter and Flanking Population as a Source of N2O.</title>
        <authorList>
            <person name="Gao H."/>
            <person name="Mao Y."/>
            <person name="Zhao X."/>
            <person name="Liu W.-T."/>
            <person name="Zhang T."/>
            <person name="Wells G."/>
        </authorList>
    </citation>
    <scope>NUCLEOTIDE SEQUENCE [LARGE SCALE GENOMIC DNA]</scope>
    <source>
        <strain evidence="1">CANDO_2_IC</strain>
    </source>
</reference>
<evidence type="ECO:0000313" key="2">
    <source>
        <dbReference type="Proteomes" id="UP000342300"/>
    </source>
</evidence>
<gene>
    <name evidence="1" type="ORF">CRU78_13825</name>
</gene>
<evidence type="ECO:0000313" key="1">
    <source>
        <dbReference type="EMBL" id="MQM31534.1"/>
    </source>
</evidence>
<dbReference type="PANTHER" id="PTHR36455:SF1">
    <property type="entry name" value="BLR8292 PROTEIN"/>
    <property type="match status" value="1"/>
</dbReference>
<dbReference type="InterPro" id="IPR008878">
    <property type="entry name" value="Transposase_IS66_Orf2"/>
</dbReference>
<sequence>CDGTAYAFTNRKRSRLKLLVWDGTGVWLSQRRLHRGSFTWPQAGDRVFALTPGQWQWLIAGVDWQRRDAPAPAHWQV</sequence>
<protein>
    <recommendedName>
        <fullName evidence="3">Transposase</fullName>
    </recommendedName>
</protein>
<name>A0A6A7RVE6_9PROT</name>
<dbReference type="PANTHER" id="PTHR36455">
    <property type="match status" value="1"/>
</dbReference>